<name>A0ABQ9NXF4_9PEZI</name>
<keyword evidence="3" id="KW-1185">Reference proteome</keyword>
<dbReference type="Proteomes" id="UP001172684">
    <property type="component" value="Unassembled WGS sequence"/>
</dbReference>
<feature type="compositionally biased region" description="Low complexity" evidence="1">
    <location>
        <begin position="262"/>
        <end position="277"/>
    </location>
</feature>
<feature type="compositionally biased region" description="Basic and acidic residues" evidence="1">
    <location>
        <begin position="283"/>
        <end position="295"/>
    </location>
</feature>
<gene>
    <name evidence="2" type="ORF">H2201_004549</name>
</gene>
<dbReference type="InterPro" id="IPR032801">
    <property type="entry name" value="PXL2A/B/C"/>
</dbReference>
<protein>
    <recommendedName>
        <fullName evidence="4">Thioredoxin-like fold domain-containing protein</fullName>
    </recommendedName>
</protein>
<comment type="caution">
    <text evidence="2">The sequence shown here is derived from an EMBL/GenBank/DDBJ whole genome shotgun (WGS) entry which is preliminary data.</text>
</comment>
<evidence type="ECO:0000256" key="1">
    <source>
        <dbReference type="SAM" id="MobiDB-lite"/>
    </source>
</evidence>
<sequence>MAAPMRHASAEASSPTAKASTAPSSCGCDPPADAYGTVKNPSEGPSQADIDACAELPVLDVNGKSHPFKTLYTGSDKASQQLLIFVRHFFCGNCQEYIRAISHAITPEALSQLSPPAAITIISCGDPSLIPMYTTATSCPYPIYTDPTRKIYEKLGMIRTLDLGPTTPSYIQSSLLGVVVSSFWQALSSGRSALKGGDFSQVGGEVVVRDGKVVWGRRMRNTRDHAEIWELRRVLGLAGGAEERVRRSSSIRGIVRRSSSWARRSSAGRGSRRSSSGTPLRKKQADTEHMADGDGKVLNGRAAPAGIGAEL</sequence>
<dbReference type="CDD" id="cd02970">
    <property type="entry name" value="PRX_like2"/>
    <property type="match status" value="1"/>
</dbReference>
<feature type="region of interest" description="Disordered" evidence="1">
    <location>
        <begin position="1"/>
        <end position="26"/>
    </location>
</feature>
<dbReference type="PANTHER" id="PTHR28630:SF3">
    <property type="entry name" value="PEROXIREDOXIN-LIKE 2C"/>
    <property type="match status" value="1"/>
</dbReference>
<reference evidence="2" key="1">
    <citation type="submission" date="2022-10" db="EMBL/GenBank/DDBJ databases">
        <title>Culturing micro-colonial fungi from biological soil crusts in the Mojave desert and describing Neophaeococcomyces mojavensis, and introducing the new genera and species Taxawa tesnikishii.</title>
        <authorList>
            <person name="Kurbessoian T."/>
            <person name="Stajich J.E."/>
        </authorList>
    </citation>
    <scope>NUCLEOTIDE SEQUENCE</scope>
    <source>
        <strain evidence="2">TK_1</strain>
    </source>
</reference>
<dbReference type="InterPro" id="IPR036249">
    <property type="entry name" value="Thioredoxin-like_sf"/>
</dbReference>
<evidence type="ECO:0008006" key="4">
    <source>
        <dbReference type="Google" id="ProtNLM"/>
    </source>
</evidence>
<evidence type="ECO:0000313" key="3">
    <source>
        <dbReference type="Proteomes" id="UP001172684"/>
    </source>
</evidence>
<evidence type="ECO:0000313" key="2">
    <source>
        <dbReference type="EMBL" id="KAJ9665258.1"/>
    </source>
</evidence>
<dbReference type="SUPFAM" id="SSF52833">
    <property type="entry name" value="Thioredoxin-like"/>
    <property type="match status" value="1"/>
</dbReference>
<organism evidence="2 3">
    <name type="scientific">Coniosporium apollinis</name>
    <dbReference type="NCBI Taxonomy" id="61459"/>
    <lineage>
        <taxon>Eukaryota</taxon>
        <taxon>Fungi</taxon>
        <taxon>Dikarya</taxon>
        <taxon>Ascomycota</taxon>
        <taxon>Pezizomycotina</taxon>
        <taxon>Dothideomycetes</taxon>
        <taxon>Dothideomycetes incertae sedis</taxon>
        <taxon>Coniosporium</taxon>
    </lineage>
</organism>
<accession>A0ABQ9NXF4</accession>
<dbReference type="PANTHER" id="PTHR28630">
    <property type="match status" value="1"/>
</dbReference>
<dbReference type="Pfam" id="PF13911">
    <property type="entry name" value="AhpC-TSA_2"/>
    <property type="match status" value="1"/>
</dbReference>
<dbReference type="Gene3D" id="3.40.30.10">
    <property type="entry name" value="Glutaredoxin"/>
    <property type="match status" value="1"/>
</dbReference>
<feature type="compositionally biased region" description="Low complexity" evidence="1">
    <location>
        <begin position="10"/>
        <end position="25"/>
    </location>
</feature>
<feature type="region of interest" description="Disordered" evidence="1">
    <location>
        <begin position="262"/>
        <end position="311"/>
    </location>
</feature>
<proteinExistence type="predicted"/>
<dbReference type="EMBL" id="JAPDRL010000030">
    <property type="protein sequence ID" value="KAJ9665258.1"/>
    <property type="molecule type" value="Genomic_DNA"/>
</dbReference>